<sequence length="200" mass="22383">MAPRPELYPLKTPSHIIFPSELQDYIRATRNPEPTKRTDGKGPSVPPPLAYTEFLKALSPEFGSPTESDDGAFSNWSLGQQLPSPISPPPTSSTISFPSEMTTARNRTRPLPHSLMTNAPRASAEVGSLHRIRVSPTFLYASAVESPPVERRARYAESPITNERTIRIQYARTNPMRFKRVPSLDPPPKGKRRRVNQNKK</sequence>
<proteinExistence type="predicted"/>
<feature type="compositionally biased region" description="Basic residues" evidence="1">
    <location>
        <begin position="189"/>
        <end position="200"/>
    </location>
</feature>
<name>A0A0F8XG50_9EURO</name>
<dbReference type="VEuPathDB" id="FungiDB:P175DRAFT_0532225"/>
<evidence type="ECO:0000313" key="2">
    <source>
        <dbReference type="EMBL" id="KKK22572.1"/>
    </source>
</evidence>
<dbReference type="PANTHER" id="PTHR42053:SF1">
    <property type="match status" value="1"/>
</dbReference>
<comment type="caution">
    <text evidence="2">The sequence shown here is derived from an EMBL/GenBank/DDBJ whole genome shotgun (WGS) entry which is preliminary data.</text>
</comment>
<dbReference type="PANTHER" id="PTHR42053">
    <property type="match status" value="1"/>
</dbReference>
<protein>
    <submittedName>
        <fullName evidence="2">Uncharacterized protein</fullName>
    </submittedName>
</protein>
<keyword evidence="3" id="KW-1185">Reference proteome</keyword>
<feature type="region of interest" description="Disordered" evidence="1">
    <location>
        <begin position="172"/>
        <end position="200"/>
    </location>
</feature>
<evidence type="ECO:0000313" key="3">
    <source>
        <dbReference type="Proteomes" id="UP000034947"/>
    </source>
</evidence>
<gene>
    <name evidence="2" type="ORF">AOCH_004774</name>
</gene>
<dbReference type="Proteomes" id="UP000034947">
    <property type="component" value="Unassembled WGS sequence"/>
</dbReference>
<dbReference type="AlphaFoldDB" id="A0A0F8XG50"/>
<reference evidence="2 3" key="1">
    <citation type="submission" date="2015-02" db="EMBL/GenBank/DDBJ databases">
        <title>Draft Genome Sequences of Two Closely-Related Aflatoxigenic Aspergillus Species Obtained from the Cote d'Ivoire.</title>
        <authorList>
            <person name="Moore G.G."/>
            <person name="Beltz S.B."/>
            <person name="Mack B.M."/>
        </authorList>
    </citation>
    <scope>NUCLEOTIDE SEQUENCE [LARGE SCALE GENOMIC DNA]</scope>
    <source>
        <strain evidence="2 3">SRRC1432</strain>
    </source>
</reference>
<accession>A0A0F8XG50</accession>
<evidence type="ECO:0000256" key="1">
    <source>
        <dbReference type="SAM" id="MobiDB-lite"/>
    </source>
</evidence>
<feature type="region of interest" description="Disordered" evidence="1">
    <location>
        <begin position="27"/>
        <end position="48"/>
    </location>
</feature>
<organism evidence="2 3">
    <name type="scientific">Aspergillus ochraceoroseus</name>
    <dbReference type="NCBI Taxonomy" id="138278"/>
    <lineage>
        <taxon>Eukaryota</taxon>
        <taxon>Fungi</taxon>
        <taxon>Dikarya</taxon>
        <taxon>Ascomycota</taxon>
        <taxon>Pezizomycotina</taxon>
        <taxon>Eurotiomycetes</taxon>
        <taxon>Eurotiomycetidae</taxon>
        <taxon>Eurotiales</taxon>
        <taxon>Aspergillaceae</taxon>
        <taxon>Aspergillus</taxon>
        <taxon>Aspergillus subgen. Nidulantes</taxon>
    </lineage>
</organism>
<dbReference type="EMBL" id="JYKN01000898">
    <property type="protein sequence ID" value="KKK22572.1"/>
    <property type="molecule type" value="Genomic_DNA"/>
</dbReference>
<dbReference type="OrthoDB" id="5405654at2759"/>